<feature type="binding site" evidence="6">
    <location>
        <position position="136"/>
    </location>
    <ligand>
        <name>Mg(2+)</name>
        <dbReference type="ChEBI" id="CHEBI:18420"/>
    </ligand>
</feature>
<dbReference type="AlphaFoldDB" id="A0A7S3VHM2"/>
<evidence type="ECO:0000256" key="2">
    <source>
        <dbReference type="ARBA" id="ARBA00022723"/>
    </source>
</evidence>
<feature type="active site" description="Nucleophile" evidence="5">
    <location>
        <position position="136"/>
    </location>
</feature>
<dbReference type="InterPro" id="IPR008380">
    <property type="entry name" value="HAD-SF_hydro_IG_5-nucl"/>
</dbReference>
<dbReference type="PANTHER" id="PTHR12103:SF15">
    <property type="entry name" value="CYTOSOLIC PURINE 5'-NUCLEOTIDASE"/>
    <property type="match status" value="1"/>
</dbReference>
<proteinExistence type="inferred from homology"/>
<evidence type="ECO:0000256" key="5">
    <source>
        <dbReference type="PIRSR" id="PIRSR017434-1"/>
    </source>
</evidence>
<evidence type="ECO:0008006" key="9">
    <source>
        <dbReference type="Google" id="ProtNLM"/>
    </source>
</evidence>
<evidence type="ECO:0000256" key="7">
    <source>
        <dbReference type="SAM" id="MobiDB-lite"/>
    </source>
</evidence>
<dbReference type="Pfam" id="PF05761">
    <property type="entry name" value="5_nucleotid"/>
    <property type="match status" value="1"/>
</dbReference>
<dbReference type="GO" id="GO:0046872">
    <property type="term" value="F:metal ion binding"/>
    <property type="evidence" value="ECO:0007669"/>
    <property type="project" value="UniProtKB-KW"/>
</dbReference>
<evidence type="ECO:0000256" key="3">
    <source>
        <dbReference type="ARBA" id="ARBA00022801"/>
    </source>
</evidence>
<evidence type="ECO:0000256" key="1">
    <source>
        <dbReference type="ARBA" id="ARBA00009589"/>
    </source>
</evidence>
<dbReference type="NCBIfam" id="TIGR02244">
    <property type="entry name" value="HAD-IG-Ncltidse"/>
    <property type="match status" value="1"/>
</dbReference>
<reference evidence="8" key="1">
    <citation type="submission" date="2021-01" db="EMBL/GenBank/DDBJ databases">
        <authorList>
            <person name="Corre E."/>
            <person name="Pelletier E."/>
            <person name="Niang G."/>
            <person name="Scheremetjew M."/>
            <person name="Finn R."/>
            <person name="Kale V."/>
            <person name="Holt S."/>
            <person name="Cochrane G."/>
            <person name="Meng A."/>
            <person name="Brown T."/>
            <person name="Cohen L."/>
        </authorList>
    </citation>
    <scope>NUCLEOTIDE SEQUENCE</scope>
    <source>
        <strain evidence="8">CCMP1320</strain>
    </source>
</reference>
<dbReference type="Gene3D" id="3.40.50.1000">
    <property type="entry name" value="HAD superfamily/HAD-like"/>
    <property type="match status" value="2"/>
</dbReference>
<gene>
    <name evidence="8" type="ORF">DTER00134_LOCUS553</name>
</gene>
<sequence length="658" mass="74157">MACLLPKASLTSVLTRRAPSSRQRSQKSQNCSMLSQRWLKDLSQKPCLPISICSYASARTLRYKGVAASNSSSNDTLNIIAAPISSHQGYGSAPPPQPGDHPLWVDELLPSFVPTPRQVFCNRALNMKHIKAIGFDMDYTLAQYRPETFEALAHQQTVEKLVTRFGYPEELRSFTFSWDYMMKGLVIDKNRGNMLKVDRHKYVKIGYHGFQALTSEERKTMYNSSFQSLNFEGNDYALVDTLFSLAEAYLFMQLVEFKDSPVGKALHEKSYHQLYKDLRSAVDMCHRDGSLKKSVAADPAKFIHHDPLLRKVLRTLRASGRRIFLATNSIWDYTNVVMNYLLLGERGSGRSVKWLDYFDVVMVGCGKPAFFNDRGQLFSVDVGTGLLRNTDEGMPITPIDEADVSEAPLPDLRPLSFSPAPSPNSSGSSLSSLDSMDGGASNGNGKPQRMKPSVFQGGCYKDLHRILGVTSGEQVLYAGDHIYGDIVKAKQAIGWRTLLVVPELDVELALQEQAKSVWAELRLLRTQRDSVDDQMQRFEWALAHSGWDPNSEAYAKNLAMLKETAARHDALRSKHSEVLSSLHRRHHPIWGQILKTGYQNSRFAHQIERYACLYTSHVSNLAYYSPNKRWQGRCDIMAHEDVDFPEAGWNVESDSDSY</sequence>
<organism evidence="8">
    <name type="scientific">Dunaliella tertiolecta</name>
    <name type="common">Green alga</name>
    <dbReference type="NCBI Taxonomy" id="3047"/>
    <lineage>
        <taxon>Eukaryota</taxon>
        <taxon>Viridiplantae</taxon>
        <taxon>Chlorophyta</taxon>
        <taxon>core chlorophytes</taxon>
        <taxon>Chlorophyceae</taxon>
        <taxon>CS clade</taxon>
        <taxon>Chlamydomonadales</taxon>
        <taxon>Dunaliellaceae</taxon>
        <taxon>Dunaliella</taxon>
    </lineage>
</organism>
<keyword evidence="2 6" id="KW-0479">Metal-binding</keyword>
<feature type="active site" description="Proton donor" evidence="5">
    <location>
        <position position="138"/>
    </location>
</feature>
<evidence type="ECO:0000256" key="4">
    <source>
        <dbReference type="ARBA" id="ARBA00022842"/>
    </source>
</evidence>
<feature type="region of interest" description="Disordered" evidence="7">
    <location>
        <begin position="413"/>
        <end position="451"/>
    </location>
</feature>
<evidence type="ECO:0000313" key="8">
    <source>
        <dbReference type="EMBL" id="CAE0485514.1"/>
    </source>
</evidence>
<keyword evidence="3" id="KW-0378">Hydrolase</keyword>
<protein>
    <recommendedName>
        <fullName evidence="9">5'-nucleotidase</fullName>
    </recommendedName>
</protein>
<name>A0A7S3VHM2_DUNTE</name>
<accession>A0A7S3VHM2</accession>
<dbReference type="PANTHER" id="PTHR12103">
    <property type="entry name" value="5'-NUCLEOTIDASE DOMAIN-CONTAINING"/>
    <property type="match status" value="1"/>
</dbReference>
<dbReference type="SUPFAM" id="SSF56784">
    <property type="entry name" value="HAD-like"/>
    <property type="match status" value="1"/>
</dbReference>
<feature type="compositionally biased region" description="Low complexity" evidence="7">
    <location>
        <begin position="415"/>
        <end position="439"/>
    </location>
</feature>
<dbReference type="InterPro" id="IPR036412">
    <property type="entry name" value="HAD-like_sf"/>
</dbReference>
<dbReference type="GO" id="GO:0008253">
    <property type="term" value="F:5'-nucleotidase activity"/>
    <property type="evidence" value="ECO:0007669"/>
    <property type="project" value="TreeGrafter"/>
</dbReference>
<comment type="cofactor">
    <cofactor evidence="6">
        <name>Mg(2+)</name>
        <dbReference type="ChEBI" id="CHEBI:18420"/>
    </cofactor>
    <text evidence="6">Binds 1 Mg(2+) ion per subunit.</text>
</comment>
<dbReference type="PIRSF" id="PIRSF017434">
    <property type="entry name" value="Purine_5'-nucleotidase"/>
    <property type="match status" value="1"/>
</dbReference>
<dbReference type="EMBL" id="HBIP01001258">
    <property type="protein sequence ID" value="CAE0485514.1"/>
    <property type="molecule type" value="Transcribed_RNA"/>
</dbReference>
<dbReference type="InterPro" id="IPR023214">
    <property type="entry name" value="HAD_sf"/>
</dbReference>
<keyword evidence="4 6" id="KW-0460">Magnesium</keyword>
<feature type="binding site" evidence="6">
    <location>
        <position position="480"/>
    </location>
    <ligand>
        <name>Mg(2+)</name>
        <dbReference type="ChEBI" id="CHEBI:18420"/>
    </ligand>
</feature>
<comment type="similarity">
    <text evidence="1">Belongs to the 5'(3')-deoxyribonucleotidase family.</text>
</comment>
<feature type="binding site" evidence="6">
    <location>
        <position position="138"/>
    </location>
    <ligand>
        <name>GMP</name>
        <dbReference type="ChEBI" id="CHEBI:58115"/>
    </ligand>
</feature>
<dbReference type="InterPro" id="IPR016695">
    <property type="entry name" value="Pur_nucleotidase"/>
</dbReference>
<evidence type="ECO:0000256" key="6">
    <source>
        <dbReference type="PIRSR" id="PIRSR017434-2"/>
    </source>
</evidence>